<feature type="compositionally biased region" description="Polar residues" evidence="1">
    <location>
        <begin position="689"/>
        <end position="708"/>
    </location>
</feature>
<feature type="compositionally biased region" description="Low complexity" evidence="1">
    <location>
        <begin position="464"/>
        <end position="476"/>
    </location>
</feature>
<keyword evidence="3" id="KW-1185">Reference proteome</keyword>
<accession>A0A4S8MSG9</accession>
<organism evidence="2 3">
    <name type="scientific">Dendrothele bispora (strain CBS 962.96)</name>
    <dbReference type="NCBI Taxonomy" id="1314807"/>
    <lineage>
        <taxon>Eukaryota</taxon>
        <taxon>Fungi</taxon>
        <taxon>Dikarya</taxon>
        <taxon>Basidiomycota</taxon>
        <taxon>Agaricomycotina</taxon>
        <taxon>Agaricomycetes</taxon>
        <taxon>Agaricomycetidae</taxon>
        <taxon>Agaricales</taxon>
        <taxon>Agaricales incertae sedis</taxon>
        <taxon>Dendrothele</taxon>
    </lineage>
</organism>
<feature type="compositionally biased region" description="Low complexity" evidence="1">
    <location>
        <begin position="549"/>
        <end position="564"/>
    </location>
</feature>
<evidence type="ECO:0000256" key="1">
    <source>
        <dbReference type="SAM" id="MobiDB-lite"/>
    </source>
</evidence>
<dbReference type="OrthoDB" id="3178019at2759"/>
<feature type="compositionally biased region" description="Acidic residues" evidence="1">
    <location>
        <begin position="512"/>
        <end position="537"/>
    </location>
</feature>
<feature type="compositionally biased region" description="Polar residues" evidence="1">
    <location>
        <begin position="608"/>
        <end position="621"/>
    </location>
</feature>
<dbReference type="AlphaFoldDB" id="A0A4S8MSG9"/>
<reference evidence="2 3" key="1">
    <citation type="journal article" date="2019" name="Nat. Ecol. Evol.">
        <title>Megaphylogeny resolves global patterns of mushroom evolution.</title>
        <authorList>
            <person name="Varga T."/>
            <person name="Krizsan K."/>
            <person name="Foldi C."/>
            <person name="Dima B."/>
            <person name="Sanchez-Garcia M."/>
            <person name="Sanchez-Ramirez S."/>
            <person name="Szollosi G.J."/>
            <person name="Szarkandi J.G."/>
            <person name="Papp V."/>
            <person name="Albert L."/>
            <person name="Andreopoulos W."/>
            <person name="Angelini C."/>
            <person name="Antonin V."/>
            <person name="Barry K.W."/>
            <person name="Bougher N.L."/>
            <person name="Buchanan P."/>
            <person name="Buyck B."/>
            <person name="Bense V."/>
            <person name="Catcheside P."/>
            <person name="Chovatia M."/>
            <person name="Cooper J."/>
            <person name="Damon W."/>
            <person name="Desjardin D."/>
            <person name="Finy P."/>
            <person name="Geml J."/>
            <person name="Haridas S."/>
            <person name="Hughes K."/>
            <person name="Justo A."/>
            <person name="Karasinski D."/>
            <person name="Kautmanova I."/>
            <person name="Kiss B."/>
            <person name="Kocsube S."/>
            <person name="Kotiranta H."/>
            <person name="LaButti K.M."/>
            <person name="Lechner B.E."/>
            <person name="Liimatainen K."/>
            <person name="Lipzen A."/>
            <person name="Lukacs Z."/>
            <person name="Mihaltcheva S."/>
            <person name="Morgado L.N."/>
            <person name="Niskanen T."/>
            <person name="Noordeloos M.E."/>
            <person name="Ohm R.A."/>
            <person name="Ortiz-Santana B."/>
            <person name="Ovrebo C."/>
            <person name="Racz N."/>
            <person name="Riley R."/>
            <person name="Savchenko A."/>
            <person name="Shiryaev A."/>
            <person name="Soop K."/>
            <person name="Spirin V."/>
            <person name="Szebenyi C."/>
            <person name="Tomsovsky M."/>
            <person name="Tulloss R.E."/>
            <person name="Uehling J."/>
            <person name="Grigoriev I.V."/>
            <person name="Vagvolgyi C."/>
            <person name="Papp T."/>
            <person name="Martin F.M."/>
            <person name="Miettinen O."/>
            <person name="Hibbett D.S."/>
            <person name="Nagy L.G."/>
        </authorList>
    </citation>
    <scope>NUCLEOTIDE SEQUENCE [LARGE SCALE GENOMIC DNA]</scope>
    <source>
        <strain evidence="2 3">CBS 962.96</strain>
    </source>
</reference>
<proteinExistence type="predicted"/>
<feature type="region of interest" description="Disordered" evidence="1">
    <location>
        <begin position="607"/>
        <end position="667"/>
    </location>
</feature>
<sequence>MPVSFIPALGDAVRIHLPLWHTTSKQASTAQLQFTAFLDDHEFQQLKNGMKVQIWTNIPSDERRNGEWGAMDFELDDELFSIQHDSSAIPLSFGPSSVYGSARDAAHESPNTESRHVLTAKFSVPVSTSGNSFSFTYRLLYPSGEERWLGSYGQNGTLYLGISSKPDESGFALENDWALTNSDSVPLWQWRSDSVVKDLRVAEFLHPEDWSVCCVGKEGTLEGPDPANPTHLFVVPRVRPYSILRPKTFAFRTSSDISLSTACTPGGSNAYEVLKIFASGSGSIFLEVCDLGNSSIKRILSTHSETLKQIPSSSGCHIVLVHSPSDAHPFNGTIVPLIPSSQRAVVQIDLAALASLLGPNVAKFALFAPSDFGVRFVDLENGQDQPGFGQISFSVSPVGGQFTLSPVYSLPNGDYEEDVKDVKVSILSPHSVHVKESSADDFLPTPPPSPHLRPIAHLSPTHTSNLNGNLNGSSASISDMGIPSRRDSPSSRPDESEDIDTKHNTPKFPESEVTEGEEGTAEIGEVQDMDVEAEEDGLQAGGDGTTRPSQSESSSLVRRSSSSSSQVKLSRGRFSIIMSLVKNLFKTFTLWLLMLIHSIFRSGHYSRQVEQQQMDPESRPQTPAPDAHDSTRAEEDDDIREENISFPVVDERTPLLSHSPEPLTEPQQEQVLVLRVDPPIVDDKKQKTPIATESETHTSPSMVSQQRQPQKTFLVADLLGLGKTAYHSMLISIGAQDAENLSSDKAIVGQVDIELNGQPVVVSDVKTLEQGVVLVKFGEKVPGKLRLNLRQ</sequence>
<feature type="region of interest" description="Disordered" evidence="1">
    <location>
        <begin position="683"/>
        <end position="708"/>
    </location>
</feature>
<gene>
    <name evidence="2" type="ORF">K435DRAFT_849525</name>
</gene>
<feature type="region of interest" description="Disordered" evidence="1">
    <location>
        <begin position="435"/>
        <end position="564"/>
    </location>
</feature>
<evidence type="ECO:0000313" key="3">
    <source>
        <dbReference type="Proteomes" id="UP000297245"/>
    </source>
</evidence>
<protein>
    <submittedName>
        <fullName evidence="2">Uncharacterized protein</fullName>
    </submittedName>
</protein>
<name>A0A4S8MSG9_DENBC</name>
<feature type="compositionally biased region" description="Basic and acidic residues" evidence="1">
    <location>
        <begin position="484"/>
        <end position="503"/>
    </location>
</feature>
<dbReference type="Proteomes" id="UP000297245">
    <property type="component" value="Unassembled WGS sequence"/>
</dbReference>
<evidence type="ECO:0000313" key="2">
    <source>
        <dbReference type="EMBL" id="THV06088.1"/>
    </source>
</evidence>
<dbReference type="EMBL" id="ML179045">
    <property type="protein sequence ID" value="THV06088.1"/>
    <property type="molecule type" value="Genomic_DNA"/>
</dbReference>